<sequence>MPVEFSNFVLLVHNFYVSHMFSVSYIAKKVVKFKDHLTVFALPIKGYNLLVETLVHENSMLLWRYMKASSEIYESYVYSLC</sequence>
<accession>A0A0A9D916</accession>
<proteinExistence type="predicted"/>
<name>A0A0A9D916_ARUDO</name>
<dbReference type="EMBL" id="GBRH01214732">
    <property type="protein sequence ID" value="JAD83163.1"/>
    <property type="molecule type" value="Transcribed_RNA"/>
</dbReference>
<dbReference type="AlphaFoldDB" id="A0A0A9D916"/>
<reference evidence="1" key="2">
    <citation type="journal article" date="2015" name="Data Brief">
        <title>Shoot transcriptome of the giant reed, Arundo donax.</title>
        <authorList>
            <person name="Barrero R.A."/>
            <person name="Guerrero F.D."/>
            <person name="Moolhuijzen P."/>
            <person name="Goolsby J.A."/>
            <person name="Tidwell J."/>
            <person name="Bellgard S.E."/>
            <person name="Bellgard M.I."/>
        </authorList>
    </citation>
    <scope>NUCLEOTIDE SEQUENCE</scope>
    <source>
        <tissue evidence="1">Shoot tissue taken approximately 20 cm above the soil surface</tissue>
    </source>
</reference>
<reference evidence="1" key="1">
    <citation type="submission" date="2014-09" db="EMBL/GenBank/DDBJ databases">
        <authorList>
            <person name="Magalhaes I.L.F."/>
            <person name="Oliveira U."/>
            <person name="Santos F.R."/>
            <person name="Vidigal T.H.D.A."/>
            <person name="Brescovit A.D."/>
            <person name="Santos A.J."/>
        </authorList>
    </citation>
    <scope>NUCLEOTIDE SEQUENCE</scope>
    <source>
        <tissue evidence="1">Shoot tissue taken approximately 20 cm above the soil surface</tissue>
    </source>
</reference>
<evidence type="ECO:0000313" key="1">
    <source>
        <dbReference type="EMBL" id="JAD83163.1"/>
    </source>
</evidence>
<protein>
    <submittedName>
        <fullName evidence="1">Uncharacterized protein</fullName>
    </submittedName>
</protein>
<organism evidence="1">
    <name type="scientific">Arundo donax</name>
    <name type="common">Giant reed</name>
    <name type="synonym">Donax arundinaceus</name>
    <dbReference type="NCBI Taxonomy" id="35708"/>
    <lineage>
        <taxon>Eukaryota</taxon>
        <taxon>Viridiplantae</taxon>
        <taxon>Streptophyta</taxon>
        <taxon>Embryophyta</taxon>
        <taxon>Tracheophyta</taxon>
        <taxon>Spermatophyta</taxon>
        <taxon>Magnoliopsida</taxon>
        <taxon>Liliopsida</taxon>
        <taxon>Poales</taxon>
        <taxon>Poaceae</taxon>
        <taxon>PACMAD clade</taxon>
        <taxon>Arundinoideae</taxon>
        <taxon>Arundineae</taxon>
        <taxon>Arundo</taxon>
    </lineage>
</organism>